<protein>
    <submittedName>
        <fullName evidence="3">DUF4923 family protein</fullName>
    </submittedName>
</protein>
<dbReference type="KEGG" id="alq:C7Y71_005810"/>
<dbReference type="Pfam" id="PF16270">
    <property type="entry name" value="DUF4923"/>
    <property type="match status" value="1"/>
</dbReference>
<dbReference type="RefSeq" id="WP_111899391.1">
    <property type="nucleotide sequence ID" value="NZ_CP033459.1"/>
</dbReference>
<name>A0A5P8E6S0_9BACT</name>
<feature type="domain" description="DUF4923" evidence="2">
    <location>
        <begin position="58"/>
        <end position="222"/>
    </location>
</feature>
<organism evidence="3 4">
    <name type="scientific">Pseudoprevotella muciniphila</name>
    <dbReference type="NCBI Taxonomy" id="2133944"/>
    <lineage>
        <taxon>Bacteria</taxon>
        <taxon>Pseudomonadati</taxon>
        <taxon>Bacteroidota</taxon>
        <taxon>Bacteroidia</taxon>
        <taxon>Bacteroidales</taxon>
        <taxon>Prevotellaceae</taxon>
        <taxon>Pseudoprevotella</taxon>
    </lineage>
</organism>
<dbReference type="EMBL" id="CP033459">
    <property type="protein sequence ID" value="QFQ12567.1"/>
    <property type="molecule type" value="Genomic_DNA"/>
</dbReference>
<reference evidence="3 4" key="1">
    <citation type="submission" date="2018-11" db="EMBL/GenBank/DDBJ databases">
        <authorList>
            <person name="Na S.W."/>
            <person name="Baik M."/>
        </authorList>
    </citation>
    <scope>NUCLEOTIDE SEQUENCE [LARGE SCALE GENOMIC DNA]</scope>
    <source>
        <strain evidence="3 4">E39</strain>
    </source>
</reference>
<accession>A0A5P8E6S0</accession>
<gene>
    <name evidence="3" type="ORF">C7Y71_005810</name>
</gene>
<evidence type="ECO:0000259" key="2">
    <source>
        <dbReference type="Pfam" id="PF16270"/>
    </source>
</evidence>
<dbReference type="OrthoDB" id="1001469at2"/>
<sequence>MKKIMMAAALLTLCSCTGTQGLGQFGNVFNQGSTTPTSKVGTTSKPATSSNGNLGFGNILNTILGSGKVSENSIIGDWHYAGSSCVFESENMLKKAAGTASANEIERQLDQKLSAAGFNSNSCTFKFNSDKTFSGRIANKPISGTYTLDTNKKMITLNVMKIKKVNLHVAQSMKGISLLIEGDKLKNLLSIAGGLTGSASIKALSSFLGSYDGMLVGIELEK</sequence>
<keyword evidence="4" id="KW-1185">Reference proteome</keyword>
<dbReference type="Proteomes" id="UP000249375">
    <property type="component" value="Chromosome"/>
</dbReference>
<feature type="signal peptide" evidence="1">
    <location>
        <begin position="1"/>
        <end position="21"/>
    </location>
</feature>
<dbReference type="InterPro" id="IPR032575">
    <property type="entry name" value="DUF4923"/>
</dbReference>
<evidence type="ECO:0000313" key="4">
    <source>
        <dbReference type="Proteomes" id="UP000249375"/>
    </source>
</evidence>
<evidence type="ECO:0000313" key="3">
    <source>
        <dbReference type="EMBL" id="QFQ12567.1"/>
    </source>
</evidence>
<evidence type="ECO:0000256" key="1">
    <source>
        <dbReference type="SAM" id="SignalP"/>
    </source>
</evidence>
<feature type="chain" id="PRO_5024273610" evidence="1">
    <location>
        <begin position="22"/>
        <end position="222"/>
    </location>
</feature>
<dbReference type="PROSITE" id="PS51257">
    <property type="entry name" value="PROKAR_LIPOPROTEIN"/>
    <property type="match status" value="1"/>
</dbReference>
<keyword evidence="1" id="KW-0732">Signal</keyword>
<proteinExistence type="predicted"/>
<dbReference type="AlphaFoldDB" id="A0A5P8E6S0"/>